<reference evidence="1" key="1">
    <citation type="submission" date="2021-04" db="EMBL/GenBank/DDBJ databases">
        <title>The genome sequence of Ideonella sp. 4Y11.</title>
        <authorList>
            <person name="Liu Y."/>
        </authorList>
    </citation>
    <scope>NUCLEOTIDE SEQUENCE</scope>
    <source>
        <strain evidence="1">4Y11</strain>
    </source>
</reference>
<gene>
    <name evidence="1" type="ORF">KAK06_18465</name>
</gene>
<name>A0A940YR25_9BURK</name>
<dbReference type="RefSeq" id="WP_210803620.1">
    <property type="nucleotide sequence ID" value="NZ_JAGQDE010000019.1"/>
</dbReference>
<organism evidence="1 2">
    <name type="scientific">Ideonella aquatica</name>
    <dbReference type="NCBI Taxonomy" id="2824119"/>
    <lineage>
        <taxon>Bacteria</taxon>
        <taxon>Pseudomonadati</taxon>
        <taxon>Pseudomonadota</taxon>
        <taxon>Betaproteobacteria</taxon>
        <taxon>Burkholderiales</taxon>
        <taxon>Sphaerotilaceae</taxon>
        <taxon>Ideonella</taxon>
    </lineage>
</organism>
<sequence>MVADSIVYMPADVDCETTSTWMRPHGRLGPEAPSSIRQPDIIDHALVSARPPHFNQRLCAERGAVHIDQGLDNFEERYRGRIIRQTSQRAAKFGLSVVPTSQAT</sequence>
<accession>A0A940YR25</accession>
<keyword evidence="2" id="KW-1185">Reference proteome</keyword>
<evidence type="ECO:0000313" key="2">
    <source>
        <dbReference type="Proteomes" id="UP000678374"/>
    </source>
</evidence>
<dbReference type="AlphaFoldDB" id="A0A940YR25"/>
<evidence type="ECO:0000313" key="1">
    <source>
        <dbReference type="EMBL" id="MBQ0960946.1"/>
    </source>
</evidence>
<dbReference type="EMBL" id="JAGQDE010000019">
    <property type="protein sequence ID" value="MBQ0960946.1"/>
    <property type="molecule type" value="Genomic_DNA"/>
</dbReference>
<dbReference type="Proteomes" id="UP000678374">
    <property type="component" value="Unassembled WGS sequence"/>
</dbReference>
<protein>
    <submittedName>
        <fullName evidence="1">Uncharacterized protein</fullName>
    </submittedName>
</protein>
<comment type="caution">
    <text evidence="1">The sequence shown here is derived from an EMBL/GenBank/DDBJ whole genome shotgun (WGS) entry which is preliminary data.</text>
</comment>
<proteinExistence type="predicted"/>